<reference evidence="12 13" key="1">
    <citation type="submission" date="2018-08" db="EMBL/GenBank/DDBJ databases">
        <title>Genomic investigation of the strawberry pathogen Phytophthora fragariae indicates pathogenicity is determined by transcriptional variation in three key races.</title>
        <authorList>
            <person name="Adams T.M."/>
            <person name="Armitage A.D."/>
            <person name="Sobczyk M.K."/>
            <person name="Bates H.J."/>
            <person name="Dunwell J.M."/>
            <person name="Nellist C.F."/>
            <person name="Harrison R.J."/>
        </authorList>
    </citation>
    <scope>NUCLEOTIDE SEQUENCE [LARGE SCALE GENOMIC DNA]</scope>
    <source>
        <strain evidence="10 14">A4</strain>
        <strain evidence="9 15">BC-1</strain>
        <strain evidence="8 19">BC-23</strain>
        <strain evidence="7 13">NOV-27</strain>
        <strain evidence="6 16">NOV-5</strain>
        <strain evidence="5 17">NOV-71</strain>
        <strain evidence="11 20">NOV-77</strain>
        <strain evidence="2 12">NOV-9</strain>
        <strain evidence="4 21">ONT-3</strain>
        <strain evidence="3 18">SCRP245</strain>
    </source>
</reference>
<evidence type="ECO:0000313" key="2">
    <source>
        <dbReference type="EMBL" id="KAE8947441.1"/>
    </source>
</evidence>
<feature type="chain" id="PRO_5036163833" evidence="1">
    <location>
        <begin position="20"/>
        <end position="61"/>
    </location>
</feature>
<dbReference type="Proteomes" id="UP000440732">
    <property type="component" value="Unassembled WGS sequence"/>
</dbReference>
<evidence type="ECO:0000313" key="9">
    <source>
        <dbReference type="EMBL" id="KAE9254100.1"/>
    </source>
</evidence>
<dbReference type="Proteomes" id="UP000429523">
    <property type="component" value="Unassembled WGS sequence"/>
</dbReference>
<organism evidence="2 12">
    <name type="scientific">Phytophthora fragariae</name>
    <dbReference type="NCBI Taxonomy" id="53985"/>
    <lineage>
        <taxon>Eukaryota</taxon>
        <taxon>Sar</taxon>
        <taxon>Stramenopiles</taxon>
        <taxon>Oomycota</taxon>
        <taxon>Peronosporomycetes</taxon>
        <taxon>Peronosporales</taxon>
        <taxon>Peronosporaceae</taxon>
        <taxon>Phytophthora</taxon>
    </lineage>
</organism>
<dbReference type="EMBL" id="QXGD01000083">
    <property type="protein sequence ID" value="KAE9254100.1"/>
    <property type="molecule type" value="Genomic_DNA"/>
</dbReference>
<evidence type="ECO:0000256" key="1">
    <source>
        <dbReference type="SAM" id="SignalP"/>
    </source>
</evidence>
<dbReference type="Proteomes" id="UP000441208">
    <property type="component" value="Unassembled WGS sequence"/>
</dbReference>
<evidence type="ECO:0000313" key="12">
    <source>
        <dbReference type="Proteomes" id="UP000429523"/>
    </source>
</evidence>
<gene>
    <name evidence="10" type="ORF">PF001_g503</name>
    <name evidence="9" type="ORF">PF002_g3026</name>
    <name evidence="8" type="ORF">PF004_g2147</name>
    <name evidence="7" type="ORF">PF005_g1856</name>
    <name evidence="6" type="ORF">PF006_g2274</name>
    <name evidence="5" type="ORF">PF007_g2708</name>
    <name evidence="11" type="ORF">PF008_g2480</name>
    <name evidence="2" type="ORF">PF009_g2954</name>
    <name evidence="4" type="ORF">PF010_g2398</name>
    <name evidence="3" type="ORF">PF011_g2095</name>
</gene>
<dbReference type="Proteomes" id="UP000440367">
    <property type="component" value="Unassembled WGS sequence"/>
</dbReference>
<dbReference type="Proteomes" id="UP000486351">
    <property type="component" value="Unassembled WGS sequence"/>
</dbReference>
<keyword evidence="13" id="KW-1185">Reference proteome</keyword>
<dbReference type="EMBL" id="QXGA01000063">
    <property type="protein sequence ID" value="KAE9153617.1"/>
    <property type="molecule type" value="Genomic_DNA"/>
</dbReference>
<dbReference type="Proteomes" id="UP000460718">
    <property type="component" value="Unassembled WGS sequence"/>
</dbReference>
<evidence type="ECO:0000313" key="7">
    <source>
        <dbReference type="EMBL" id="KAE9234576.1"/>
    </source>
</evidence>
<proteinExistence type="predicted"/>
<dbReference type="EMBL" id="QXGF01000080">
    <property type="protein sequence ID" value="KAE8947441.1"/>
    <property type="molecule type" value="Genomic_DNA"/>
</dbReference>
<evidence type="ECO:0000313" key="14">
    <source>
        <dbReference type="Proteomes" id="UP000437068"/>
    </source>
</evidence>
<evidence type="ECO:0000313" key="8">
    <source>
        <dbReference type="EMBL" id="KAE9252082.1"/>
    </source>
</evidence>
<dbReference type="EMBL" id="QXFX01000065">
    <property type="protein sequence ID" value="KAE9134569.1"/>
    <property type="molecule type" value="Genomic_DNA"/>
</dbReference>
<dbReference type="EMBL" id="QXGC01000059">
    <property type="protein sequence ID" value="KAE9252082.1"/>
    <property type="molecule type" value="Genomic_DNA"/>
</dbReference>
<evidence type="ECO:0000313" key="15">
    <source>
        <dbReference type="Proteomes" id="UP000440367"/>
    </source>
</evidence>
<comment type="caution">
    <text evidence="2">The sequence shown here is derived from an EMBL/GenBank/DDBJ whole genome shotgun (WGS) entry which is preliminary data.</text>
</comment>
<evidence type="ECO:0000313" key="18">
    <source>
        <dbReference type="Proteomes" id="UP000460718"/>
    </source>
</evidence>
<dbReference type="EMBL" id="QXFZ01000074">
    <property type="protein sequence ID" value="KAE9135052.1"/>
    <property type="molecule type" value="Genomic_DNA"/>
</dbReference>
<dbReference type="Proteomes" id="UP000476176">
    <property type="component" value="Unassembled WGS sequence"/>
</dbReference>
<evidence type="ECO:0000313" key="16">
    <source>
        <dbReference type="Proteomes" id="UP000440732"/>
    </source>
</evidence>
<evidence type="ECO:0000313" key="11">
    <source>
        <dbReference type="EMBL" id="KAE9358876.1"/>
    </source>
</evidence>
<protein>
    <submittedName>
        <fullName evidence="2">Uncharacterized protein</fullName>
    </submittedName>
</protein>
<dbReference type="EMBL" id="QXGE01000009">
    <property type="protein sequence ID" value="KAE9330251.1"/>
    <property type="molecule type" value="Genomic_DNA"/>
</dbReference>
<dbReference type="Proteomes" id="UP000488956">
    <property type="component" value="Unassembled WGS sequence"/>
</dbReference>
<evidence type="ECO:0000313" key="21">
    <source>
        <dbReference type="Proteomes" id="UP000488956"/>
    </source>
</evidence>
<evidence type="ECO:0000313" key="20">
    <source>
        <dbReference type="Proteomes" id="UP000486351"/>
    </source>
</evidence>
<dbReference type="AlphaFoldDB" id="A0A6A3FSQ0"/>
<evidence type="ECO:0000313" key="10">
    <source>
        <dbReference type="EMBL" id="KAE9330251.1"/>
    </source>
</evidence>
<dbReference type="EMBL" id="QXGB01000046">
    <property type="protein sequence ID" value="KAE9234576.1"/>
    <property type="molecule type" value="Genomic_DNA"/>
</dbReference>
<dbReference type="EMBL" id="QXFY01000068">
    <property type="protein sequence ID" value="KAE9358876.1"/>
    <property type="molecule type" value="Genomic_DNA"/>
</dbReference>
<evidence type="ECO:0000313" key="4">
    <source>
        <dbReference type="EMBL" id="KAE9134569.1"/>
    </source>
</evidence>
<name>A0A6A3FSQ0_9STRA</name>
<dbReference type="Proteomes" id="UP000433483">
    <property type="component" value="Unassembled WGS sequence"/>
</dbReference>
<accession>A0A6A3FSQ0</accession>
<evidence type="ECO:0000313" key="13">
    <source>
        <dbReference type="Proteomes" id="UP000433483"/>
    </source>
</evidence>
<dbReference type="Proteomes" id="UP000437068">
    <property type="component" value="Unassembled WGS sequence"/>
</dbReference>
<evidence type="ECO:0000313" key="19">
    <source>
        <dbReference type="Proteomes" id="UP000476176"/>
    </source>
</evidence>
<dbReference type="EMBL" id="QXFW01000062">
    <property type="protein sequence ID" value="KAE9027322.1"/>
    <property type="molecule type" value="Genomic_DNA"/>
</dbReference>
<evidence type="ECO:0000313" key="5">
    <source>
        <dbReference type="EMBL" id="KAE9135052.1"/>
    </source>
</evidence>
<feature type="signal peptide" evidence="1">
    <location>
        <begin position="1"/>
        <end position="19"/>
    </location>
</feature>
<evidence type="ECO:0000313" key="6">
    <source>
        <dbReference type="EMBL" id="KAE9153617.1"/>
    </source>
</evidence>
<keyword evidence="1" id="KW-0732">Signal</keyword>
<evidence type="ECO:0000313" key="17">
    <source>
        <dbReference type="Proteomes" id="UP000441208"/>
    </source>
</evidence>
<evidence type="ECO:0000313" key="3">
    <source>
        <dbReference type="EMBL" id="KAE9027322.1"/>
    </source>
</evidence>
<dbReference type="OrthoDB" id="10268414at2759"/>
<sequence length="61" mass="6825">MQKWSDTQVLFATMRVCTAKCLCVHVNAAATCYITHCKLPIEWGDVANIYLKINVSIALSH</sequence>